<dbReference type="PANTHER" id="PTHR12297">
    <property type="entry name" value="HYPOXIA-INDUCBILE GENE 1 HIG1 -RELATED"/>
    <property type="match status" value="1"/>
</dbReference>
<dbReference type="AlphaFoldDB" id="A0A336MUQ4"/>
<dbReference type="Pfam" id="PF04588">
    <property type="entry name" value="HIG_1_N"/>
    <property type="match status" value="1"/>
</dbReference>
<comment type="subcellular location">
    <subcellularLocation>
        <location evidence="1">Mitochondrion membrane</location>
    </subcellularLocation>
</comment>
<reference evidence="9" key="2">
    <citation type="submission" date="2018-07" db="EMBL/GenBank/DDBJ databases">
        <authorList>
            <person name="Quirk P.G."/>
            <person name="Krulwich T.A."/>
        </authorList>
    </citation>
    <scope>NUCLEOTIDE SEQUENCE</scope>
</reference>
<keyword evidence="4" id="KW-0496">Mitochondrion</keyword>
<evidence type="ECO:0000256" key="4">
    <source>
        <dbReference type="ARBA" id="ARBA00023128"/>
    </source>
</evidence>
<keyword evidence="2 6" id="KW-0812">Transmembrane</keyword>
<dbReference type="PROSITE" id="PS51503">
    <property type="entry name" value="HIG1"/>
    <property type="match status" value="1"/>
</dbReference>
<dbReference type="GO" id="GO:0097250">
    <property type="term" value="P:mitochondrial respirasome assembly"/>
    <property type="evidence" value="ECO:0007669"/>
    <property type="project" value="TreeGrafter"/>
</dbReference>
<dbReference type="InterPro" id="IPR007667">
    <property type="entry name" value="Hypoxia_induced_domain"/>
</dbReference>
<evidence type="ECO:0000313" key="9">
    <source>
        <dbReference type="EMBL" id="SSX33445.1"/>
    </source>
</evidence>
<feature type="transmembrane region" description="Helical" evidence="6">
    <location>
        <begin position="229"/>
        <end position="252"/>
    </location>
</feature>
<dbReference type="InterPro" id="IPR050355">
    <property type="entry name" value="RCF1"/>
</dbReference>
<accession>A0A336MUQ4</accession>
<evidence type="ECO:0000256" key="5">
    <source>
        <dbReference type="ARBA" id="ARBA00023136"/>
    </source>
</evidence>
<keyword evidence="3 6" id="KW-1133">Transmembrane helix</keyword>
<evidence type="ECO:0000256" key="3">
    <source>
        <dbReference type="ARBA" id="ARBA00022989"/>
    </source>
</evidence>
<reference evidence="8" key="1">
    <citation type="submission" date="2018-04" db="EMBL/GenBank/DDBJ databases">
        <authorList>
            <person name="Go L.Y."/>
            <person name="Mitchell J.A."/>
        </authorList>
    </citation>
    <scope>NUCLEOTIDE SEQUENCE</scope>
    <source>
        <tissue evidence="8">Whole organism</tissue>
    </source>
</reference>
<protein>
    <submittedName>
        <fullName evidence="9">CSON006458 protein</fullName>
    </submittedName>
</protein>
<proteinExistence type="predicted"/>
<evidence type="ECO:0000259" key="7">
    <source>
        <dbReference type="PROSITE" id="PS51503"/>
    </source>
</evidence>
<feature type="transmembrane region" description="Helical" evidence="6">
    <location>
        <begin position="192"/>
        <end position="209"/>
    </location>
</feature>
<evidence type="ECO:0000256" key="1">
    <source>
        <dbReference type="ARBA" id="ARBA00004325"/>
    </source>
</evidence>
<dbReference type="EMBL" id="UFQS01002436">
    <property type="protein sequence ID" value="SSX14026.1"/>
    <property type="molecule type" value="Genomic_DNA"/>
</dbReference>
<dbReference type="Gene3D" id="1.20.960.40">
    <property type="match status" value="1"/>
</dbReference>
<organism evidence="9">
    <name type="scientific">Culicoides sonorensis</name>
    <name type="common">Biting midge</name>
    <dbReference type="NCBI Taxonomy" id="179676"/>
    <lineage>
        <taxon>Eukaryota</taxon>
        <taxon>Metazoa</taxon>
        <taxon>Ecdysozoa</taxon>
        <taxon>Arthropoda</taxon>
        <taxon>Hexapoda</taxon>
        <taxon>Insecta</taxon>
        <taxon>Pterygota</taxon>
        <taxon>Neoptera</taxon>
        <taxon>Endopterygota</taxon>
        <taxon>Diptera</taxon>
        <taxon>Nematocera</taxon>
        <taxon>Chironomoidea</taxon>
        <taxon>Ceratopogonidae</taxon>
        <taxon>Ceratopogoninae</taxon>
        <taxon>Culicoides</taxon>
        <taxon>Monoculicoides</taxon>
    </lineage>
</organism>
<evidence type="ECO:0000256" key="6">
    <source>
        <dbReference type="SAM" id="Phobius"/>
    </source>
</evidence>
<dbReference type="VEuPathDB" id="VectorBase:CSON006458"/>
<gene>
    <name evidence="9" type="primary">CSON006458</name>
</gene>
<dbReference type="PANTHER" id="PTHR12297:SF3">
    <property type="entry name" value="HIG1 DOMAIN FAMILY MEMBER 1A"/>
    <property type="match status" value="1"/>
</dbReference>
<sequence>MSEQEDESDLKELVFNKLEKTAFLRNIRAQLRAQIYNLVESSNDEVKENKNTPLDSLLRTENGALALGLVEDMLEKLELRYTSNIFKAESSYDGSKSTAEIRNCLDLPLENDADSPILLQLLDKINPDGDKSIMVDTNKSISENLTKYFPNFNRENSTSIKKPLEKMSAPKIDWDEESQADKISRKARESPFMVVGLVGLATACGIGAYKFKNRGTMSTSVFLMQLRVAAQGTVVACLTAGIAYQMASEYLFNKPEVSAKKD</sequence>
<dbReference type="GO" id="GO:0031966">
    <property type="term" value="C:mitochondrial membrane"/>
    <property type="evidence" value="ECO:0007669"/>
    <property type="project" value="UniProtKB-SubCell"/>
</dbReference>
<dbReference type="EMBL" id="UFQT01002436">
    <property type="protein sequence ID" value="SSX33445.1"/>
    <property type="molecule type" value="Genomic_DNA"/>
</dbReference>
<dbReference type="Gene3D" id="6.10.140.1320">
    <property type="match status" value="1"/>
</dbReference>
<evidence type="ECO:0000313" key="8">
    <source>
        <dbReference type="EMBL" id="SSX14026.1"/>
    </source>
</evidence>
<evidence type="ECO:0000256" key="2">
    <source>
        <dbReference type="ARBA" id="ARBA00022692"/>
    </source>
</evidence>
<feature type="domain" description="HIG1" evidence="7">
    <location>
        <begin position="164"/>
        <end position="256"/>
    </location>
</feature>
<name>A0A336MUQ4_CULSO</name>
<keyword evidence="5 6" id="KW-0472">Membrane</keyword>